<reference evidence="1" key="1">
    <citation type="submission" date="2019-11" db="EMBL/GenBank/DDBJ databases">
        <title>Nori genome reveals adaptations in red seaweeds to the harsh intertidal environment.</title>
        <authorList>
            <person name="Wang D."/>
            <person name="Mao Y."/>
        </authorList>
    </citation>
    <scope>NUCLEOTIDE SEQUENCE</scope>
    <source>
        <tissue evidence="1">Gametophyte</tissue>
    </source>
</reference>
<accession>A0ACC3BJW4</accession>
<comment type="caution">
    <text evidence="1">The sequence shown here is derived from an EMBL/GenBank/DDBJ whole genome shotgun (WGS) entry which is preliminary data.</text>
</comment>
<proteinExistence type="predicted"/>
<gene>
    <name evidence="1" type="ORF">I4F81_000653</name>
</gene>
<organism evidence="1 2">
    <name type="scientific">Pyropia yezoensis</name>
    <name type="common">Susabi-nori</name>
    <name type="synonym">Porphyra yezoensis</name>
    <dbReference type="NCBI Taxonomy" id="2788"/>
    <lineage>
        <taxon>Eukaryota</taxon>
        <taxon>Rhodophyta</taxon>
        <taxon>Bangiophyceae</taxon>
        <taxon>Bangiales</taxon>
        <taxon>Bangiaceae</taxon>
        <taxon>Pyropia</taxon>
    </lineage>
</organism>
<name>A0ACC3BJW4_PYRYE</name>
<evidence type="ECO:0000313" key="1">
    <source>
        <dbReference type="EMBL" id="KAK1858039.1"/>
    </source>
</evidence>
<dbReference type="Proteomes" id="UP000798662">
    <property type="component" value="Chromosome 1"/>
</dbReference>
<dbReference type="EMBL" id="CM020618">
    <property type="protein sequence ID" value="KAK1858039.1"/>
    <property type="molecule type" value="Genomic_DNA"/>
</dbReference>
<evidence type="ECO:0000313" key="2">
    <source>
        <dbReference type="Proteomes" id="UP000798662"/>
    </source>
</evidence>
<keyword evidence="2" id="KW-1185">Reference proteome</keyword>
<sequence>MPPPPSTPGTVRIGGVPEHFNLPFALAAEAGLPSARGSPEVEWVSVPGGSGAMMKGLLAGDYDAALLLTEAAVAAALSPPHAIRIAGGWVDTPLTWGIYVHPDSPHALPTAAATAAGKDAAPRPPALPLDQSPRPLTWGISRPQSGSHTLALLHTRGHPHPPAFATCGNMDGLLAGIADRTVDVFLWERATTAPAVEAVRVALAGTVVPGWPAFCVAVCANAPEDVVGAVQAAVATAAVAAGSMLAAAGGDAAGTVGGGGGGGGPPASRVAAEYGPRAAEAVCAGTISWRGQGSGDGVATVSVAAVSRAVDALVVGGVLPEGTEGGRGAAARVVVDGLVSLVD</sequence>
<protein>
    <submittedName>
        <fullName evidence="1">Uncharacterized protein</fullName>
    </submittedName>
</protein>